<accession>A0A813DJ61</accession>
<sequence length="191" mass="21642">AEIQELLALFPDFTGDVPEEAKYWTKGDLELFLGSGGQLRPRETAKPEDLTCPLLSRARQRLAELRVSEATSEYASFCRHRSEHSAVHLLPAVSECTAVQRADRAPALLKVPVVVPRPKRWCGSDWTMDFWKRSQSNDWWRFRARSPAFEHDKKAADCADVEGSASEYVDYARVLQKMDPDCKQDSAVAFP</sequence>
<proteinExistence type="predicted"/>
<gene>
    <name evidence="1" type="ORF">PGLA1383_LOCUS4461</name>
</gene>
<name>A0A813DJ61_POLGL</name>
<organism evidence="1 2">
    <name type="scientific">Polarella glacialis</name>
    <name type="common">Dinoflagellate</name>
    <dbReference type="NCBI Taxonomy" id="89957"/>
    <lineage>
        <taxon>Eukaryota</taxon>
        <taxon>Sar</taxon>
        <taxon>Alveolata</taxon>
        <taxon>Dinophyceae</taxon>
        <taxon>Suessiales</taxon>
        <taxon>Suessiaceae</taxon>
        <taxon>Polarella</taxon>
    </lineage>
</organism>
<dbReference type="EMBL" id="CAJNNV010001672">
    <property type="protein sequence ID" value="CAE8585555.1"/>
    <property type="molecule type" value="Genomic_DNA"/>
</dbReference>
<protein>
    <submittedName>
        <fullName evidence="1">Uncharacterized protein</fullName>
    </submittedName>
</protein>
<feature type="non-terminal residue" evidence="1">
    <location>
        <position position="1"/>
    </location>
</feature>
<comment type="caution">
    <text evidence="1">The sequence shown here is derived from an EMBL/GenBank/DDBJ whole genome shotgun (WGS) entry which is preliminary data.</text>
</comment>
<keyword evidence="2" id="KW-1185">Reference proteome</keyword>
<reference evidence="1" key="1">
    <citation type="submission" date="2021-02" db="EMBL/GenBank/DDBJ databases">
        <authorList>
            <person name="Dougan E. K."/>
            <person name="Rhodes N."/>
            <person name="Thang M."/>
            <person name="Chan C."/>
        </authorList>
    </citation>
    <scope>NUCLEOTIDE SEQUENCE</scope>
</reference>
<dbReference type="Proteomes" id="UP000654075">
    <property type="component" value="Unassembled WGS sequence"/>
</dbReference>
<evidence type="ECO:0000313" key="1">
    <source>
        <dbReference type="EMBL" id="CAE8585555.1"/>
    </source>
</evidence>
<dbReference type="AlphaFoldDB" id="A0A813DJ61"/>
<evidence type="ECO:0000313" key="2">
    <source>
        <dbReference type="Proteomes" id="UP000654075"/>
    </source>
</evidence>
<feature type="non-terminal residue" evidence="1">
    <location>
        <position position="191"/>
    </location>
</feature>